<sequence length="185" mass="20878">MVLYYIWEARNGTKFRDEAHNFNDIWRRAERCWDECIAAEPVKNSDRGLPTNLKWLKPREPFIKMNVDITMKNNGEGSAGGVFRDHEGMCIGAFSSSIPAMMDVALMEAIGIKKGIDVAREGGITHLVIESDSNQFDDYDIRWVPRSCNNTADCMARVALSFPGDKVWPDSVPIWLSETCTADLN</sequence>
<dbReference type="OrthoDB" id="1166390at2759"/>
<dbReference type="InterPro" id="IPR052929">
    <property type="entry name" value="RNase_H-like_EbsB-rel"/>
</dbReference>
<dbReference type="GO" id="GO:0003676">
    <property type="term" value="F:nucleic acid binding"/>
    <property type="evidence" value="ECO:0007669"/>
    <property type="project" value="InterPro"/>
</dbReference>
<protein>
    <submittedName>
        <fullName evidence="2">LINE-type retrotransposon LIb DNA</fullName>
    </submittedName>
</protein>
<dbReference type="InterPro" id="IPR044730">
    <property type="entry name" value="RNase_H-like_dom_plant"/>
</dbReference>
<evidence type="ECO:0000313" key="2">
    <source>
        <dbReference type="EMBL" id="KAF7831688.1"/>
    </source>
</evidence>
<keyword evidence="3" id="KW-1185">Reference proteome</keyword>
<comment type="caution">
    <text evidence="2">The sequence shown here is derived from an EMBL/GenBank/DDBJ whole genome shotgun (WGS) entry which is preliminary data.</text>
</comment>
<dbReference type="EMBL" id="JAAIUW010000005">
    <property type="protein sequence ID" value="KAF7831688.1"/>
    <property type="molecule type" value="Genomic_DNA"/>
</dbReference>
<dbReference type="InterPro" id="IPR002156">
    <property type="entry name" value="RNaseH_domain"/>
</dbReference>
<dbReference type="SUPFAM" id="SSF53098">
    <property type="entry name" value="Ribonuclease H-like"/>
    <property type="match status" value="1"/>
</dbReference>
<dbReference type="AlphaFoldDB" id="A0A834TZQ7"/>
<organism evidence="2 3">
    <name type="scientific">Senna tora</name>
    <dbReference type="NCBI Taxonomy" id="362788"/>
    <lineage>
        <taxon>Eukaryota</taxon>
        <taxon>Viridiplantae</taxon>
        <taxon>Streptophyta</taxon>
        <taxon>Embryophyta</taxon>
        <taxon>Tracheophyta</taxon>
        <taxon>Spermatophyta</taxon>
        <taxon>Magnoliopsida</taxon>
        <taxon>eudicotyledons</taxon>
        <taxon>Gunneridae</taxon>
        <taxon>Pentapetalae</taxon>
        <taxon>rosids</taxon>
        <taxon>fabids</taxon>
        <taxon>Fabales</taxon>
        <taxon>Fabaceae</taxon>
        <taxon>Caesalpinioideae</taxon>
        <taxon>Cassia clade</taxon>
        <taxon>Senna</taxon>
    </lineage>
</organism>
<dbReference type="Gene3D" id="3.30.420.10">
    <property type="entry name" value="Ribonuclease H-like superfamily/Ribonuclease H"/>
    <property type="match status" value="1"/>
</dbReference>
<evidence type="ECO:0000313" key="3">
    <source>
        <dbReference type="Proteomes" id="UP000634136"/>
    </source>
</evidence>
<feature type="domain" description="RNase H type-1" evidence="1">
    <location>
        <begin position="71"/>
        <end position="134"/>
    </location>
</feature>
<dbReference type="GO" id="GO:0004523">
    <property type="term" value="F:RNA-DNA hybrid ribonuclease activity"/>
    <property type="evidence" value="ECO:0007669"/>
    <property type="project" value="InterPro"/>
</dbReference>
<name>A0A834TZQ7_9FABA</name>
<dbReference type="Pfam" id="PF13456">
    <property type="entry name" value="RVT_3"/>
    <property type="match status" value="1"/>
</dbReference>
<dbReference type="InterPro" id="IPR012337">
    <property type="entry name" value="RNaseH-like_sf"/>
</dbReference>
<accession>A0A834TZQ7</accession>
<proteinExistence type="predicted"/>
<dbReference type="Proteomes" id="UP000634136">
    <property type="component" value="Unassembled WGS sequence"/>
</dbReference>
<dbReference type="CDD" id="cd06222">
    <property type="entry name" value="RNase_H_like"/>
    <property type="match status" value="1"/>
</dbReference>
<evidence type="ECO:0000259" key="1">
    <source>
        <dbReference type="Pfam" id="PF13456"/>
    </source>
</evidence>
<dbReference type="InterPro" id="IPR036397">
    <property type="entry name" value="RNaseH_sf"/>
</dbReference>
<gene>
    <name evidence="2" type="ORF">G2W53_014021</name>
</gene>
<dbReference type="PANTHER" id="PTHR47074">
    <property type="entry name" value="BNAC02G40300D PROTEIN"/>
    <property type="match status" value="1"/>
</dbReference>
<reference evidence="2" key="1">
    <citation type="submission" date="2020-09" db="EMBL/GenBank/DDBJ databases">
        <title>Genome-Enabled Discovery of Anthraquinone Biosynthesis in Senna tora.</title>
        <authorList>
            <person name="Kang S.-H."/>
            <person name="Pandey R.P."/>
            <person name="Lee C.-M."/>
            <person name="Sim J.-S."/>
            <person name="Jeong J.-T."/>
            <person name="Choi B.-S."/>
            <person name="Jung M."/>
            <person name="Ginzburg D."/>
            <person name="Zhao K."/>
            <person name="Won S.Y."/>
            <person name="Oh T.-J."/>
            <person name="Yu Y."/>
            <person name="Kim N.-H."/>
            <person name="Lee O.R."/>
            <person name="Lee T.-H."/>
            <person name="Bashyal P."/>
            <person name="Kim T.-S."/>
            <person name="Lee W.-H."/>
            <person name="Kawkins C."/>
            <person name="Kim C.-K."/>
            <person name="Kim J.S."/>
            <person name="Ahn B.O."/>
            <person name="Rhee S.Y."/>
            <person name="Sohng J.K."/>
        </authorList>
    </citation>
    <scope>NUCLEOTIDE SEQUENCE</scope>
    <source>
        <tissue evidence="2">Leaf</tissue>
    </source>
</reference>
<dbReference type="PANTHER" id="PTHR47074:SF11">
    <property type="entry name" value="REVERSE TRANSCRIPTASE-LIKE PROTEIN"/>
    <property type="match status" value="1"/>
</dbReference>